<organism evidence="1">
    <name type="scientific">uncultured Chloroflexia bacterium</name>
    <dbReference type="NCBI Taxonomy" id="1672391"/>
    <lineage>
        <taxon>Bacteria</taxon>
        <taxon>Bacillati</taxon>
        <taxon>Chloroflexota</taxon>
        <taxon>Chloroflexia</taxon>
        <taxon>environmental samples</taxon>
    </lineage>
</organism>
<accession>A0A6J4K766</accession>
<dbReference type="AlphaFoldDB" id="A0A6J4K766"/>
<sequence length="268" mass="29516">MALHQVAVEAAAERAYSPAVSEVELFCPVEAVALALGVHRATVYRAAAELRALGMVHHRAHYTTHRGRTRADGAVWAVRLRPVGGRAARLSYGFLKRAHRNLSGDVERGRTVWAAMRQSKKIPSKGVDLSFIRRWALSPTEQTPVTPDCRTSARRSLEALLDVQHAARKERSAAVELAAEALAAALRDRGGVMFYRRLLWQLLRRADATGAAPFGMVYEQARRAAADVAEGYGRRPGAVFVSRLKRAGWWREVMAAPPVRVGVRPVEA</sequence>
<gene>
    <name evidence="1" type="ORF">AVDCRST_MAG93-4369</name>
</gene>
<dbReference type="EMBL" id="CADCTR010001468">
    <property type="protein sequence ID" value="CAA9297554.1"/>
    <property type="molecule type" value="Genomic_DNA"/>
</dbReference>
<proteinExistence type="predicted"/>
<reference evidence="1" key="1">
    <citation type="submission" date="2020-02" db="EMBL/GenBank/DDBJ databases">
        <authorList>
            <person name="Meier V. D."/>
        </authorList>
    </citation>
    <scope>NUCLEOTIDE SEQUENCE</scope>
    <source>
        <strain evidence="1">AVDCRST_MAG93</strain>
    </source>
</reference>
<name>A0A6J4K766_9CHLR</name>
<protein>
    <submittedName>
        <fullName evidence="1">Uncharacterized protein</fullName>
    </submittedName>
</protein>
<evidence type="ECO:0000313" key="1">
    <source>
        <dbReference type="EMBL" id="CAA9297554.1"/>
    </source>
</evidence>